<comment type="caution">
    <text evidence="2">The sequence shown here is derived from an EMBL/GenBank/DDBJ whole genome shotgun (WGS) entry which is preliminary data.</text>
</comment>
<evidence type="ECO:0000313" key="3">
    <source>
        <dbReference type="Proteomes" id="UP000762703"/>
    </source>
</evidence>
<keyword evidence="1" id="KW-0812">Transmembrane</keyword>
<dbReference type="EMBL" id="SUTE01000043">
    <property type="protein sequence ID" value="MBE6505285.1"/>
    <property type="molecule type" value="Genomic_DNA"/>
</dbReference>
<dbReference type="RefSeq" id="WP_303736928.1">
    <property type="nucleotide sequence ID" value="NZ_SUTE01000043.1"/>
</dbReference>
<dbReference type="Proteomes" id="UP000762703">
    <property type="component" value="Unassembled WGS sequence"/>
</dbReference>
<proteinExistence type="predicted"/>
<name>A0A8T3VFP5_9EURY</name>
<evidence type="ECO:0000313" key="2">
    <source>
        <dbReference type="EMBL" id="MBE6505285.1"/>
    </source>
</evidence>
<organism evidence="2 3">
    <name type="scientific">Methanobrevibacter millerae</name>
    <dbReference type="NCBI Taxonomy" id="230361"/>
    <lineage>
        <taxon>Archaea</taxon>
        <taxon>Methanobacteriati</taxon>
        <taxon>Methanobacteriota</taxon>
        <taxon>Methanomada group</taxon>
        <taxon>Methanobacteria</taxon>
        <taxon>Methanobacteriales</taxon>
        <taxon>Methanobacteriaceae</taxon>
        <taxon>Methanobrevibacter</taxon>
    </lineage>
</organism>
<evidence type="ECO:0008006" key="4">
    <source>
        <dbReference type="Google" id="ProtNLM"/>
    </source>
</evidence>
<dbReference type="Pfam" id="PF07922">
    <property type="entry name" value="Glyco_transf_52"/>
    <property type="match status" value="1"/>
</dbReference>
<keyword evidence="1" id="KW-1133">Transmembrane helix</keyword>
<reference evidence="2" key="1">
    <citation type="submission" date="2019-04" db="EMBL/GenBank/DDBJ databases">
        <title>Evolution of Biomass-Degrading Anaerobic Consortia Revealed by Metagenomics.</title>
        <authorList>
            <person name="Peng X."/>
        </authorList>
    </citation>
    <scope>NUCLEOTIDE SEQUENCE</scope>
    <source>
        <strain evidence="2">SIG12</strain>
    </source>
</reference>
<evidence type="ECO:0000256" key="1">
    <source>
        <dbReference type="SAM" id="Phobius"/>
    </source>
</evidence>
<accession>A0A8T3VFP5</accession>
<dbReference type="Gene3D" id="3.40.50.11110">
    <property type="entry name" value="Sialyltransferase, C-terminal GT-B Rossman nucleotide-binding domain"/>
    <property type="match status" value="1"/>
</dbReference>
<feature type="transmembrane region" description="Helical" evidence="1">
    <location>
        <begin position="7"/>
        <end position="23"/>
    </location>
</feature>
<keyword evidence="1" id="KW-0472">Membrane</keyword>
<dbReference type="AlphaFoldDB" id="A0A8T3VFP5"/>
<protein>
    <recommendedName>
        <fullName evidence="4">Glycosyltransferase family 52</fullName>
    </recommendedName>
</protein>
<sequence length="343" mass="40316">MSKEHKNVCLVTTVYSFFLYLLIKGYDEEDIFIFTAWFPKEVSKNIKHIQMPPVAFRYGGAKMYSTDSISGIFKNIVGYLRYFYGYIKLRILFFIKTHNKDISIYGHAQTPFSFMFYENEDSNIIEDGLMNYSPDICETHKINPIIDKFLHLCGIYFLNANEALGSHKNIKKVYLTRDYDHPLIKDKVEVIDMNQMWNDLSNEKQKEILDLFNVNIDNINFEGKTALILTQPLYEDNLATLEDELKIYDEFFDKFNDYTIIIKPHPRDEKDYEKIYPNVKVIDKYFPIELLSLINVTPTVVCSAVSTALLNFKDSEIYVYSGELKNERLIWARKELIKLIESS</sequence>
<gene>
    <name evidence="2" type="ORF">E7Z73_06040</name>
</gene>
<dbReference type="InterPro" id="IPR012477">
    <property type="entry name" value="Glyco_transf_52"/>
</dbReference>